<accession>A0ABN4PWV9</accession>
<dbReference type="Gene3D" id="3.60.15.10">
    <property type="entry name" value="Ribonuclease Z/Hydroxyacylglutathione hydrolase-like"/>
    <property type="match status" value="1"/>
</dbReference>
<dbReference type="EMBL" id="CP010029">
    <property type="protein sequence ID" value="ANI31502.1"/>
    <property type="molecule type" value="Genomic_DNA"/>
</dbReference>
<keyword evidence="4" id="KW-1185">Reference proteome</keyword>
<feature type="domain" description="Metallo-beta-lactamase" evidence="2">
    <location>
        <begin position="88"/>
        <end position="286"/>
    </location>
</feature>
<dbReference type="RefSeq" id="WP_064517347.1">
    <property type="nucleotide sequence ID" value="NZ_CBCSBH010000072.1"/>
</dbReference>
<dbReference type="PANTHER" id="PTHR15032:SF4">
    <property type="entry name" value="N-ACYL-PHOSPHATIDYLETHANOLAMINE-HYDROLYZING PHOSPHOLIPASE D"/>
    <property type="match status" value="1"/>
</dbReference>
<reference evidence="4" key="1">
    <citation type="journal article" date="2016" name="Toxins">
        <title>The Draft Genome Sequence of the Yersinia entomophaga Entomopathogenic Type Strain MH96T.</title>
        <authorList>
            <person name="Hurst M.R."/>
            <person name="Beattie A."/>
            <person name="Altermann E."/>
            <person name="Moraga R.M."/>
            <person name="Harper L.A."/>
            <person name="Calder J."/>
            <person name="Laugraud A."/>
        </authorList>
    </citation>
    <scope>NUCLEOTIDE SEQUENCE [LARGE SCALE GENOMIC DNA]</scope>
    <source>
        <strain evidence="4">MH96</strain>
    </source>
</reference>
<organism evidence="3 4">
    <name type="scientific">Yersinia entomophaga</name>
    <dbReference type="NCBI Taxonomy" id="935293"/>
    <lineage>
        <taxon>Bacteria</taxon>
        <taxon>Pseudomonadati</taxon>
        <taxon>Pseudomonadota</taxon>
        <taxon>Gammaproteobacteria</taxon>
        <taxon>Enterobacterales</taxon>
        <taxon>Yersiniaceae</taxon>
        <taxon>Yersinia</taxon>
    </lineage>
</organism>
<evidence type="ECO:0000313" key="3">
    <source>
        <dbReference type="EMBL" id="ANI31502.1"/>
    </source>
</evidence>
<evidence type="ECO:0000313" key="4">
    <source>
        <dbReference type="Proteomes" id="UP000266744"/>
    </source>
</evidence>
<dbReference type="Pfam" id="PF12706">
    <property type="entry name" value="Lactamase_B_2"/>
    <property type="match status" value="1"/>
</dbReference>
<protein>
    <submittedName>
        <fullName evidence="3">Beta-lactamase</fullName>
    </submittedName>
</protein>
<dbReference type="PANTHER" id="PTHR15032">
    <property type="entry name" value="N-ACYL-PHOSPHATIDYLETHANOLAMINE-HYDROLYZING PHOSPHOLIPASE D"/>
    <property type="match status" value="1"/>
</dbReference>
<name>A0ABN4PWV9_YERET</name>
<dbReference type="InterPro" id="IPR001279">
    <property type="entry name" value="Metallo-B-lactamas"/>
</dbReference>
<sequence length="330" mass="37930">MARKNPYYDASKPHHTEFGFQNLEPVAHHSRDLKRWREERKRQSLPKPPSQGYPAFIAQWWQQAEFSGEDDAAWWLGHACVLLRIGGRTVLFDPVLSSRASPLHFYGPHRKTPVPTKVEGLPNIDVIVISHNHYDHLDARTVAQLLRHSPQVSFMVPLGLKPWLLNHGAKIIHELDWWESYQIADTEFHCVPARHWSMRTPWDRNHSLWSGWVVKQQGINFYFSGDTGYCPQLVEIGERLGPFNYAALPIGAYAPRWFMLAQHMDPQQSVQLYQQLNEPVTIPIHWGVFELADESLDEPPEQLALALAAADCDKDHFKPIKIGGRIPLIA</sequence>
<dbReference type="InterPro" id="IPR036866">
    <property type="entry name" value="RibonucZ/Hydroxyglut_hydro"/>
</dbReference>
<gene>
    <name evidence="3" type="ORF">PL78_16960</name>
</gene>
<evidence type="ECO:0000256" key="1">
    <source>
        <dbReference type="SAM" id="MobiDB-lite"/>
    </source>
</evidence>
<dbReference type="Proteomes" id="UP000266744">
    <property type="component" value="Chromosome"/>
</dbReference>
<dbReference type="SUPFAM" id="SSF56281">
    <property type="entry name" value="Metallo-hydrolase/oxidoreductase"/>
    <property type="match status" value="1"/>
</dbReference>
<proteinExistence type="predicted"/>
<evidence type="ECO:0000259" key="2">
    <source>
        <dbReference type="Pfam" id="PF12706"/>
    </source>
</evidence>
<feature type="region of interest" description="Disordered" evidence="1">
    <location>
        <begin position="1"/>
        <end position="21"/>
    </location>
</feature>